<dbReference type="SUPFAM" id="SSF46689">
    <property type="entry name" value="Homeodomain-like"/>
    <property type="match status" value="2"/>
</dbReference>
<feature type="domain" description="Helicase C-terminal" evidence="11">
    <location>
        <begin position="450"/>
        <end position="595"/>
    </location>
</feature>
<dbReference type="Pfam" id="PF09111">
    <property type="entry name" value="SLIDE"/>
    <property type="match status" value="1"/>
</dbReference>
<name>A0A1Y1XPY5_9FUNG</name>
<dbReference type="GO" id="GO:0031491">
    <property type="term" value="F:nucleosome binding"/>
    <property type="evidence" value="ECO:0007669"/>
    <property type="project" value="InterPro"/>
</dbReference>
<dbReference type="InterPro" id="IPR015194">
    <property type="entry name" value="ISWI_HAND-dom"/>
</dbReference>
<dbReference type="Gene3D" id="3.40.50.10810">
    <property type="entry name" value="Tandem AAA-ATPase domain"/>
    <property type="match status" value="1"/>
</dbReference>
<dbReference type="GO" id="GO:0140658">
    <property type="term" value="F:ATP-dependent chromatin remodeler activity"/>
    <property type="evidence" value="ECO:0007669"/>
    <property type="project" value="TreeGrafter"/>
</dbReference>
<dbReference type="PROSITE" id="PS51293">
    <property type="entry name" value="SANT"/>
    <property type="match status" value="1"/>
</dbReference>
<dbReference type="Pfam" id="PF00176">
    <property type="entry name" value="SNF2-rel_dom"/>
    <property type="match status" value="1"/>
</dbReference>
<evidence type="ECO:0000313" key="14">
    <source>
        <dbReference type="Proteomes" id="UP000193944"/>
    </source>
</evidence>
<dbReference type="InterPro" id="IPR038718">
    <property type="entry name" value="SNF2-like_sf"/>
</dbReference>
<dbReference type="FunFam" id="1.10.10.60:FF:000022">
    <property type="entry name" value="ISWI chromatin-remodeling complex ATPase CHR11 isoform A"/>
    <property type="match status" value="1"/>
</dbReference>
<dbReference type="PANTHER" id="PTHR45623">
    <property type="entry name" value="CHROMODOMAIN-HELICASE-DNA-BINDING PROTEIN 3-RELATED-RELATED"/>
    <property type="match status" value="1"/>
</dbReference>
<dbReference type="GO" id="GO:0016887">
    <property type="term" value="F:ATP hydrolysis activity"/>
    <property type="evidence" value="ECO:0007669"/>
    <property type="project" value="TreeGrafter"/>
</dbReference>
<dbReference type="GO" id="GO:0005524">
    <property type="term" value="F:ATP binding"/>
    <property type="evidence" value="ECO:0007669"/>
    <property type="project" value="UniProtKB-KW"/>
</dbReference>
<dbReference type="Gene3D" id="1.10.1040.30">
    <property type="entry name" value="ISWI, HAND domain"/>
    <property type="match status" value="1"/>
</dbReference>
<dbReference type="InterPro" id="IPR000330">
    <property type="entry name" value="SNF2_N"/>
</dbReference>
<evidence type="ECO:0000313" key="13">
    <source>
        <dbReference type="EMBL" id="ORX87384.1"/>
    </source>
</evidence>
<dbReference type="SUPFAM" id="SSF101224">
    <property type="entry name" value="HAND domain of the nucleosome remodeling ATPase ISWI"/>
    <property type="match status" value="1"/>
</dbReference>
<dbReference type="SMART" id="SM00490">
    <property type="entry name" value="HELICc"/>
    <property type="match status" value="1"/>
</dbReference>
<dbReference type="CDD" id="cd18793">
    <property type="entry name" value="SF2_C_SNF"/>
    <property type="match status" value="1"/>
</dbReference>
<comment type="subcellular location">
    <subcellularLocation>
        <location evidence="1">Nucleus</location>
    </subcellularLocation>
</comment>
<evidence type="ECO:0000259" key="12">
    <source>
        <dbReference type="PROSITE" id="PS51293"/>
    </source>
</evidence>
<dbReference type="PROSITE" id="PS51194">
    <property type="entry name" value="HELICASE_CTER"/>
    <property type="match status" value="1"/>
</dbReference>
<dbReference type="Proteomes" id="UP000193944">
    <property type="component" value="Unassembled WGS sequence"/>
</dbReference>
<dbReference type="GO" id="GO:0003677">
    <property type="term" value="F:DNA binding"/>
    <property type="evidence" value="ECO:0007669"/>
    <property type="project" value="InterPro"/>
</dbReference>
<evidence type="ECO:0000256" key="3">
    <source>
        <dbReference type="ARBA" id="ARBA00022553"/>
    </source>
</evidence>
<dbReference type="InterPro" id="IPR015195">
    <property type="entry name" value="SLIDE"/>
</dbReference>
<dbReference type="FunFam" id="3.40.50.10810:FF:000101">
    <property type="entry name" value="SWI/SNF-related, matrix-associated, actin-dependent regulator of"/>
    <property type="match status" value="1"/>
</dbReference>
<dbReference type="PROSITE" id="PS51192">
    <property type="entry name" value="HELICASE_ATP_BIND_1"/>
    <property type="match status" value="1"/>
</dbReference>
<dbReference type="InterPro" id="IPR036306">
    <property type="entry name" value="ISWI_HAND-dom_sf"/>
</dbReference>
<dbReference type="CDD" id="cd00167">
    <property type="entry name" value="SANT"/>
    <property type="match status" value="1"/>
</dbReference>
<evidence type="ECO:0000259" key="11">
    <source>
        <dbReference type="PROSITE" id="PS51194"/>
    </source>
</evidence>
<feature type="compositionally biased region" description="Basic and acidic residues" evidence="9">
    <location>
        <begin position="88"/>
        <end position="104"/>
    </location>
</feature>
<dbReference type="GO" id="GO:0031010">
    <property type="term" value="C:ISWI-type complex"/>
    <property type="evidence" value="ECO:0007669"/>
    <property type="project" value="UniProtKB-ARBA"/>
</dbReference>
<accession>A0A1Y1XPY5</accession>
<dbReference type="STRING" id="1754192.A0A1Y1XPY5"/>
<feature type="domain" description="SANT" evidence="12">
    <location>
        <begin position="803"/>
        <end position="855"/>
    </location>
</feature>
<feature type="region of interest" description="Disordered" evidence="9">
    <location>
        <begin position="976"/>
        <end position="1007"/>
    </location>
</feature>
<reference evidence="13 14" key="1">
    <citation type="submission" date="2016-08" db="EMBL/GenBank/DDBJ databases">
        <title>A Parts List for Fungal Cellulosomes Revealed by Comparative Genomics.</title>
        <authorList>
            <consortium name="DOE Joint Genome Institute"/>
            <person name="Haitjema C.H."/>
            <person name="Gilmore S.P."/>
            <person name="Henske J.K."/>
            <person name="Solomon K.V."/>
            <person name="De Groot R."/>
            <person name="Kuo A."/>
            <person name="Mondo S.J."/>
            <person name="Salamov A.A."/>
            <person name="Labutti K."/>
            <person name="Zhao Z."/>
            <person name="Chiniquy J."/>
            <person name="Barry K."/>
            <person name="Brewer H.M."/>
            <person name="Purvine S.O."/>
            <person name="Wright A.T."/>
            <person name="Boxma B."/>
            <person name="Van Alen T."/>
            <person name="Hackstein J.H."/>
            <person name="Baker S.E."/>
            <person name="Grigoriev I.V."/>
            <person name="O'Malley M.A."/>
        </authorList>
    </citation>
    <scope>NUCLEOTIDE SEQUENCE [LARGE SCALE GENOMIC DNA]</scope>
    <source>
        <strain evidence="13 14">S4</strain>
    </source>
</reference>
<dbReference type="InterPro" id="IPR049730">
    <property type="entry name" value="SNF2/RAD54-like_C"/>
</dbReference>
<dbReference type="InterPro" id="IPR044754">
    <property type="entry name" value="Isw1/2_DEXHc"/>
</dbReference>
<gene>
    <name evidence="13" type="ORF">BCR32DRAFT_260626</name>
</gene>
<reference evidence="13 14" key="2">
    <citation type="submission" date="2016-08" db="EMBL/GenBank/DDBJ databases">
        <title>Pervasive Adenine N6-methylation of Active Genes in Fungi.</title>
        <authorList>
            <consortium name="DOE Joint Genome Institute"/>
            <person name="Mondo S.J."/>
            <person name="Dannebaum R.O."/>
            <person name="Kuo R.C."/>
            <person name="Labutti K."/>
            <person name="Haridas S."/>
            <person name="Kuo A."/>
            <person name="Salamov A."/>
            <person name="Ahrendt S.R."/>
            <person name="Lipzen A."/>
            <person name="Sullivan W."/>
            <person name="Andreopoulos W.B."/>
            <person name="Clum A."/>
            <person name="Lindquist E."/>
            <person name="Daum C."/>
            <person name="Ramamoorthy G.K."/>
            <person name="Gryganskyi A."/>
            <person name="Culley D."/>
            <person name="Magnuson J.K."/>
            <person name="James T.Y."/>
            <person name="O'Malley M.A."/>
            <person name="Stajich J.E."/>
            <person name="Spatafora J.W."/>
            <person name="Visel A."/>
            <person name="Grigoriev I.V."/>
        </authorList>
    </citation>
    <scope>NUCLEOTIDE SEQUENCE [LARGE SCALE GENOMIC DNA]</scope>
    <source>
        <strain evidence="13 14">S4</strain>
    </source>
</reference>
<sequence length="1007" mass="117974">MVDISSPSSTVTESHKTDKTDSVIEQLSKRELNRLRNENFEKEQEKLNNLKKSDSIRRYAFLLGKTDIFAHFLKLHQQRNEHDPALDALLEDSKKNKNKNDGDKRRRKSEKEEDEEILREEKRQQKTVILTESPSYIKNGKLREYQLQGLNWLISLYNNGINGILADEMGLGKTLQTISFLGFLKFHKNIKGPHLVIVPKSTLHNWVSEFNKWIPEFKVFMFHGNKEERAKLVKEKLLTVDFEVCVTSYEICLIEKAHFKKLSWRYIIIDEAHRIKNENSALSQIVREFNCRNRLLLTGTPLQNNLHELWALLNFLLPDVFNKSEDFDSWFELQGKDQDKVVQQLHKILSPFLLRRIKVDVEKSLLPKKKINLYVGMSSMQRMWYRKILEKDIDAVNGAGGKRENKTRLLNIVMQLKKCCNHPYLFDGAEPGPPYTTDQHLVDNSGKMAILDKLLVHLKANGSRVLLFSQMSRMLDILEDYCLWKGYDYCRIDGQTSHDDRIQSIDEFNKPDSSKFIFLLTTRAGGLGINLATADIVIMYDSDWCAEDRAHRIGQKKQVVVFRFITENAIEEKVIERATQKLRLDQLVIQQGKAQQSKAASKDELLNMIQYGANEVMQSGESTITDADIEEVLLRGEEKTQELENKYAKVGLEDLQKFTSDTGNAYEWEGHDFSANKKKADIGLTWIQPAKRERKANYAVDDYYREALRVNNKSNTPKPPKPPKLHNTYDFQFYPKKLYKLYDKEIYAYRKSINYKVPVVIIEDNEESYAEKEKEREEEQRKIDEALPLTEEEIAEKEKLLEQGFEKWGKRDFTTFIKANEKYGRENIEQIANDMDGKTFEEVQEYSKVFWKRYKELNDYEKIISNIEKGEAKLQKIQEIQDILTAKISNHRNPLQQLKIPYHQNKGRNYTEDEDRYLLVSLARLGYGTEDVHEKIRQECRNSPLFRFDWFMKSRTAAEIGRRCNTLISLLTKENEVDEKEQQFEERKKRGKRASESSVGSAKKRRH</sequence>
<feature type="region of interest" description="Disordered" evidence="9">
    <location>
        <begin position="88"/>
        <end position="119"/>
    </location>
</feature>
<evidence type="ECO:0000256" key="1">
    <source>
        <dbReference type="ARBA" id="ARBA00004123"/>
    </source>
</evidence>
<evidence type="ECO:0000256" key="5">
    <source>
        <dbReference type="ARBA" id="ARBA00022801"/>
    </source>
</evidence>
<dbReference type="Pfam" id="PF00271">
    <property type="entry name" value="Helicase_C"/>
    <property type="match status" value="1"/>
</dbReference>
<comment type="caution">
    <text evidence="13">The sequence shown here is derived from an EMBL/GenBank/DDBJ whole genome shotgun (WGS) entry which is preliminary data.</text>
</comment>
<dbReference type="Gene3D" id="3.40.50.300">
    <property type="entry name" value="P-loop containing nucleotide triphosphate hydrolases"/>
    <property type="match status" value="1"/>
</dbReference>
<proteinExistence type="inferred from homology"/>
<evidence type="ECO:0000256" key="9">
    <source>
        <dbReference type="SAM" id="MobiDB-lite"/>
    </source>
</evidence>
<dbReference type="GO" id="GO:0034728">
    <property type="term" value="P:nucleosome organization"/>
    <property type="evidence" value="ECO:0007669"/>
    <property type="project" value="TreeGrafter"/>
</dbReference>
<feature type="compositionally biased region" description="Polar residues" evidence="9">
    <location>
        <begin position="1"/>
        <end position="12"/>
    </location>
</feature>
<dbReference type="InterPro" id="IPR001005">
    <property type="entry name" value="SANT/Myb"/>
</dbReference>
<dbReference type="SUPFAM" id="SSF52540">
    <property type="entry name" value="P-loop containing nucleoside triphosphate hydrolases"/>
    <property type="match status" value="2"/>
</dbReference>
<evidence type="ECO:0000256" key="7">
    <source>
        <dbReference type="ARBA" id="ARBA00022853"/>
    </source>
</evidence>
<dbReference type="Pfam" id="PF09110">
    <property type="entry name" value="HAND"/>
    <property type="match status" value="1"/>
</dbReference>
<dbReference type="PANTHER" id="PTHR45623:SF49">
    <property type="entry name" value="SWI_SNF-RELATED MATRIX-ASSOCIATED ACTIN-DEPENDENT REGULATOR OF CHROMATIN SUBFAMILY A MEMBER 5"/>
    <property type="match status" value="1"/>
</dbReference>
<protein>
    <submittedName>
        <fullName evidence="13">Uncharacterized protein</fullName>
    </submittedName>
</protein>
<dbReference type="InterPro" id="IPR017884">
    <property type="entry name" value="SANT_dom"/>
</dbReference>
<evidence type="ECO:0000259" key="10">
    <source>
        <dbReference type="PROSITE" id="PS51192"/>
    </source>
</evidence>
<dbReference type="Gene3D" id="1.10.10.60">
    <property type="entry name" value="Homeodomain-like"/>
    <property type="match status" value="2"/>
</dbReference>
<keyword evidence="6" id="KW-0067">ATP-binding</keyword>
<evidence type="ECO:0000256" key="6">
    <source>
        <dbReference type="ARBA" id="ARBA00022840"/>
    </source>
</evidence>
<comment type="similarity">
    <text evidence="2">Belongs to the SNF2/RAD54 helicase family. ISWI subfamily.</text>
</comment>
<dbReference type="AlphaFoldDB" id="A0A1Y1XPY5"/>
<feature type="compositionally biased region" description="Basic and acidic residues" evidence="9">
    <location>
        <begin position="13"/>
        <end position="25"/>
    </location>
</feature>
<keyword evidence="7" id="KW-0156">Chromatin regulator</keyword>
<dbReference type="InterPro" id="IPR014001">
    <property type="entry name" value="Helicase_ATP-bd"/>
</dbReference>
<keyword evidence="5" id="KW-0378">Hydrolase</keyword>
<dbReference type="FunFam" id="3.40.50.300:FF:000082">
    <property type="entry name" value="ISWI chromatin remodeling complex ATPase ISW1"/>
    <property type="match status" value="1"/>
</dbReference>
<keyword evidence="14" id="KW-1185">Reference proteome</keyword>
<evidence type="ECO:0000256" key="2">
    <source>
        <dbReference type="ARBA" id="ARBA00009687"/>
    </source>
</evidence>
<dbReference type="SMART" id="SM00717">
    <property type="entry name" value="SANT"/>
    <property type="match status" value="2"/>
</dbReference>
<dbReference type="GO" id="GO:0042393">
    <property type="term" value="F:histone binding"/>
    <property type="evidence" value="ECO:0007669"/>
    <property type="project" value="TreeGrafter"/>
</dbReference>
<evidence type="ECO:0000256" key="4">
    <source>
        <dbReference type="ARBA" id="ARBA00022741"/>
    </source>
</evidence>
<dbReference type="OrthoDB" id="5857104at2759"/>
<dbReference type="InterPro" id="IPR009057">
    <property type="entry name" value="Homeodomain-like_sf"/>
</dbReference>
<dbReference type="EMBL" id="MCFG01000009">
    <property type="protein sequence ID" value="ORX87384.1"/>
    <property type="molecule type" value="Genomic_DNA"/>
</dbReference>
<dbReference type="SMART" id="SM00487">
    <property type="entry name" value="DEXDc"/>
    <property type="match status" value="1"/>
</dbReference>
<keyword evidence="8" id="KW-0539">Nucleus</keyword>
<organism evidence="13 14">
    <name type="scientific">Anaeromyces robustus</name>
    <dbReference type="NCBI Taxonomy" id="1754192"/>
    <lineage>
        <taxon>Eukaryota</taxon>
        <taxon>Fungi</taxon>
        <taxon>Fungi incertae sedis</taxon>
        <taxon>Chytridiomycota</taxon>
        <taxon>Chytridiomycota incertae sedis</taxon>
        <taxon>Neocallimastigomycetes</taxon>
        <taxon>Neocallimastigales</taxon>
        <taxon>Neocallimastigaceae</taxon>
        <taxon>Anaeromyces</taxon>
    </lineage>
</organism>
<keyword evidence="3" id="KW-0597">Phosphoprotein</keyword>
<dbReference type="InterPro" id="IPR001650">
    <property type="entry name" value="Helicase_C-like"/>
</dbReference>
<evidence type="ECO:0000256" key="8">
    <source>
        <dbReference type="ARBA" id="ARBA00023242"/>
    </source>
</evidence>
<dbReference type="CDD" id="cd17997">
    <property type="entry name" value="DEXHc_SMARCA1_SMARCA5"/>
    <property type="match status" value="1"/>
</dbReference>
<keyword evidence="4" id="KW-0547">Nucleotide-binding</keyword>
<feature type="region of interest" description="Disordered" evidence="9">
    <location>
        <begin position="1"/>
        <end position="25"/>
    </location>
</feature>
<feature type="domain" description="Helicase ATP-binding" evidence="10">
    <location>
        <begin position="154"/>
        <end position="319"/>
    </location>
</feature>
<dbReference type="InterPro" id="IPR027417">
    <property type="entry name" value="P-loop_NTPase"/>
</dbReference>